<evidence type="ECO:0000256" key="9">
    <source>
        <dbReference type="ARBA" id="ARBA00023316"/>
    </source>
</evidence>
<evidence type="ECO:0000256" key="3">
    <source>
        <dbReference type="ARBA" id="ARBA00022676"/>
    </source>
</evidence>
<dbReference type="PANTHER" id="PTHR21015:SF22">
    <property type="entry name" value="GLYCOSYLTRANSFERASE"/>
    <property type="match status" value="1"/>
</dbReference>
<keyword evidence="9 10" id="KW-0961">Cell wall biogenesis/degradation</keyword>
<comment type="function">
    <text evidence="10">Cell wall formation. Catalyzes the transfer of a GlcNAc subunit on undecaprenyl-pyrophosphoryl-MurNAc-pentapeptide (lipid intermediate I) to form undecaprenyl-pyrophosphoryl-MurNAc-(pentapeptide)GlcNAc (lipid intermediate II).</text>
</comment>
<feature type="binding site" evidence="10">
    <location>
        <begin position="14"/>
        <end position="16"/>
    </location>
    <ligand>
        <name>UDP-N-acetyl-alpha-D-glucosamine</name>
        <dbReference type="ChEBI" id="CHEBI:57705"/>
    </ligand>
</feature>
<keyword evidence="8 10" id="KW-0131">Cell cycle</keyword>
<comment type="subcellular location">
    <subcellularLocation>
        <location evidence="10">Cell membrane</location>
        <topology evidence="10">Peripheral membrane protein</topology>
        <orientation evidence="10">Cytoplasmic side</orientation>
    </subcellularLocation>
</comment>
<dbReference type="GO" id="GO:0051301">
    <property type="term" value="P:cell division"/>
    <property type="evidence" value="ECO:0007669"/>
    <property type="project" value="UniProtKB-KW"/>
</dbReference>
<evidence type="ECO:0000256" key="7">
    <source>
        <dbReference type="ARBA" id="ARBA00023136"/>
    </source>
</evidence>
<keyword evidence="11" id="KW-0812">Transmembrane</keyword>
<dbReference type="InterPro" id="IPR007235">
    <property type="entry name" value="Glyco_trans_28_C"/>
</dbReference>
<evidence type="ECO:0000256" key="8">
    <source>
        <dbReference type="ARBA" id="ARBA00023306"/>
    </source>
</evidence>
<evidence type="ECO:0000256" key="11">
    <source>
        <dbReference type="SAM" id="Phobius"/>
    </source>
</evidence>
<evidence type="ECO:0000259" key="13">
    <source>
        <dbReference type="Pfam" id="PF04101"/>
    </source>
</evidence>
<protein>
    <recommendedName>
        <fullName evidence="10">UDP-N-acetylglucosamine--N-acetylmuramyl-(pentapeptide) pyrophosphoryl-undecaprenol N-acetylglucosamine transferase</fullName>
        <ecNumber evidence="10">2.4.1.227</ecNumber>
    </recommendedName>
    <alternativeName>
        <fullName evidence="10">Undecaprenyl-PP-MurNAc-pentapeptide-UDPGlcNAc GlcNAc transferase</fullName>
    </alternativeName>
</protein>
<keyword evidence="3 10" id="KW-0328">Glycosyltransferase</keyword>
<dbReference type="InterPro" id="IPR004276">
    <property type="entry name" value="GlycoTrans_28_N"/>
</dbReference>
<name>A0A450XJM4_9GAMM</name>
<dbReference type="GO" id="GO:0050511">
    <property type="term" value="F:undecaprenyldiphospho-muramoylpentapeptide beta-N-acetylglucosaminyltransferase activity"/>
    <property type="evidence" value="ECO:0007669"/>
    <property type="project" value="UniProtKB-UniRule"/>
</dbReference>
<dbReference type="EMBL" id="CAADFM010000097">
    <property type="protein sequence ID" value="VFK13989.1"/>
    <property type="molecule type" value="Genomic_DNA"/>
</dbReference>
<dbReference type="Pfam" id="PF03033">
    <property type="entry name" value="Glyco_transf_28"/>
    <property type="match status" value="1"/>
</dbReference>
<feature type="binding site" evidence="10">
    <location>
        <position position="299"/>
    </location>
    <ligand>
        <name>UDP-N-acetyl-alpha-D-glucosamine</name>
        <dbReference type="ChEBI" id="CHEBI:57705"/>
    </ligand>
</feature>
<keyword evidence="1 10" id="KW-1003">Cell membrane</keyword>
<evidence type="ECO:0000256" key="5">
    <source>
        <dbReference type="ARBA" id="ARBA00022960"/>
    </source>
</evidence>
<feature type="binding site" evidence="10">
    <location>
        <position position="199"/>
    </location>
    <ligand>
        <name>UDP-N-acetyl-alpha-D-glucosamine</name>
        <dbReference type="ChEBI" id="CHEBI:57705"/>
    </ligand>
</feature>
<sequence length="374" mass="40289">MNHRAKVLLIAGGTGGHVFPGLAIAEQLRAYGMQVSWLGTRRGLEARLAPKAGFAIYFVHIRGLRGKGIGRKILAPFLILVAFLESLWTILRVRPHVVLGMGGFVSGPGGVAAWLLRRRLLIHEQNAVPGMTNRLLASLATGVMEAFPGSFEGVRGTCLRRQVQHTGNPVRHDIALLPPPIERLQRQDGILRVLVLGGSQGAEVLNKVVPEAIATLVDHATSIMVRHQTGSRQLARTRASYKKLCVAVELVPFIEDMAGAYEWADLVVSRAGAMTIAELTVAGVASILVPYPFAVDDHQLENARFLADAGAAVLVPQLELTAEGLGRLFTEFHAARPRLVTMAKAARDLAITDAAQRVAIRCMTGEASSRADKV</sequence>
<dbReference type="GO" id="GO:0009252">
    <property type="term" value="P:peptidoglycan biosynthetic process"/>
    <property type="evidence" value="ECO:0007669"/>
    <property type="project" value="UniProtKB-UniRule"/>
</dbReference>
<comment type="similarity">
    <text evidence="10">Belongs to the glycosyltransferase 28 family. MurG subfamily.</text>
</comment>
<evidence type="ECO:0000256" key="1">
    <source>
        <dbReference type="ARBA" id="ARBA00022475"/>
    </source>
</evidence>
<dbReference type="EMBL" id="CAADFP010000088">
    <property type="protein sequence ID" value="VFK29487.1"/>
    <property type="molecule type" value="Genomic_DNA"/>
</dbReference>
<evidence type="ECO:0000259" key="12">
    <source>
        <dbReference type="Pfam" id="PF03033"/>
    </source>
</evidence>
<gene>
    <name evidence="10" type="primary">murG</name>
    <name evidence="14" type="ORF">BECKLPF1236A_GA0070988_100977</name>
    <name evidence="15" type="ORF">BECKLPF1236C_GA0070990_100888</name>
</gene>
<dbReference type="Pfam" id="PF04101">
    <property type="entry name" value="Glyco_tran_28_C"/>
    <property type="match status" value="1"/>
</dbReference>
<evidence type="ECO:0000313" key="15">
    <source>
        <dbReference type="EMBL" id="VFK29487.1"/>
    </source>
</evidence>
<comment type="pathway">
    <text evidence="10">Cell wall biogenesis; peptidoglycan biosynthesis.</text>
</comment>
<comment type="caution">
    <text evidence="10">Lacks conserved residue(s) required for the propagation of feature annotation.</text>
</comment>
<keyword evidence="2 10" id="KW-0132">Cell division</keyword>
<dbReference type="GO" id="GO:0005886">
    <property type="term" value="C:plasma membrane"/>
    <property type="evidence" value="ECO:0007669"/>
    <property type="project" value="UniProtKB-SubCell"/>
</dbReference>
<comment type="catalytic activity">
    <reaction evidence="10">
        <text>di-trans,octa-cis-undecaprenyl diphospho-N-acetyl-alpha-D-muramoyl-L-alanyl-D-glutamyl-meso-2,6-diaminopimeloyl-D-alanyl-D-alanine + UDP-N-acetyl-alpha-D-glucosamine = di-trans,octa-cis-undecaprenyl diphospho-[N-acetyl-alpha-D-glucosaminyl-(1-&gt;4)]-N-acetyl-alpha-D-muramoyl-L-alanyl-D-glutamyl-meso-2,6-diaminopimeloyl-D-alanyl-D-alanine + UDP + H(+)</text>
        <dbReference type="Rhea" id="RHEA:31227"/>
        <dbReference type="ChEBI" id="CHEBI:15378"/>
        <dbReference type="ChEBI" id="CHEBI:57705"/>
        <dbReference type="ChEBI" id="CHEBI:58223"/>
        <dbReference type="ChEBI" id="CHEBI:61387"/>
        <dbReference type="ChEBI" id="CHEBI:61388"/>
        <dbReference type="EC" id="2.4.1.227"/>
    </reaction>
</comment>
<dbReference type="HAMAP" id="MF_00033">
    <property type="entry name" value="MurG"/>
    <property type="match status" value="1"/>
</dbReference>
<dbReference type="AlphaFoldDB" id="A0A450XJM4"/>
<feature type="transmembrane region" description="Helical" evidence="11">
    <location>
        <begin position="97"/>
        <end position="116"/>
    </location>
</feature>
<dbReference type="UniPathway" id="UPA00219"/>
<keyword evidence="11" id="KW-1133">Transmembrane helix</keyword>
<dbReference type="Gene3D" id="3.40.50.2000">
    <property type="entry name" value="Glycogen Phosphorylase B"/>
    <property type="match status" value="2"/>
</dbReference>
<feature type="binding site" evidence="10">
    <location>
        <position position="171"/>
    </location>
    <ligand>
        <name>UDP-N-acetyl-alpha-D-glucosamine</name>
        <dbReference type="ChEBI" id="CHEBI:57705"/>
    </ligand>
</feature>
<evidence type="ECO:0000256" key="2">
    <source>
        <dbReference type="ARBA" id="ARBA00022618"/>
    </source>
</evidence>
<dbReference type="InterPro" id="IPR006009">
    <property type="entry name" value="GlcNAc_MurG"/>
</dbReference>
<dbReference type="CDD" id="cd03785">
    <property type="entry name" value="GT28_MurG"/>
    <property type="match status" value="1"/>
</dbReference>
<keyword evidence="4 10" id="KW-0808">Transferase</keyword>
<keyword evidence="5 10" id="KW-0133">Cell shape</keyword>
<dbReference type="PANTHER" id="PTHR21015">
    <property type="entry name" value="UDP-N-ACETYLGLUCOSAMINE--N-ACETYLMURAMYL-(PENTAPEPTIDE) PYROPHOSPHORYL-UNDECAPRENOL N-ACETYLGLUCOSAMINE TRANSFERASE 1"/>
    <property type="match status" value="1"/>
</dbReference>
<feature type="transmembrane region" description="Helical" evidence="11">
    <location>
        <begin position="73"/>
        <end position="91"/>
    </location>
</feature>
<proteinExistence type="inferred from homology"/>
<evidence type="ECO:0000256" key="10">
    <source>
        <dbReference type="HAMAP-Rule" id="MF_00033"/>
    </source>
</evidence>
<reference evidence="15" key="1">
    <citation type="submission" date="2019-02" db="EMBL/GenBank/DDBJ databases">
        <authorList>
            <person name="Gruber-Vodicka R. H."/>
            <person name="Seah K. B. B."/>
        </authorList>
    </citation>
    <scope>NUCLEOTIDE SEQUENCE</scope>
    <source>
        <strain evidence="14">BECK_S312</strain>
        <strain evidence="15">BECK_S426</strain>
    </source>
</reference>
<feature type="domain" description="Glycosyl transferase family 28 C-terminal" evidence="13">
    <location>
        <begin position="193"/>
        <end position="357"/>
    </location>
</feature>
<accession>A0A450XJM4</accession>
<dbReference type="EC" id="2.4.1.227" evidence="10"/>
<feature type="binding site" evidence="10">
    <location>
        <position position="126"/>
    </location>
    <ligand>
        <name>UDP-N-acetyl-alpha-D-glucosamine</name>
        <dbReference type="ChEBI" id="CHEBI:57705"/>
    </ligand>
</feature>
<keyword evidence="7 10" id="KW-0472">Membrane</keyword>
<feature type="domain" description="Glycosyltransferase family 28 N-terminal" evidence="12">
    <location>
        <begin position="7"/>
        <end position="144"/>
    </location>
</feature>
<feature type="binding site" evidence="10">
    <location>
        <position position="254"/>
    </location>
    <ligand>
        <name>UDP-N-acetyl-alpha-D-glucosamine</name>
        <dbReference type="ChEBI" id="CHEBI:57705"/>
    </ligand>
</feature>
<dbReference type="NCBIfam" id="TIGR01133">
    <property type="entry name" value="murG"/>
    <property type="match status" value="1"/>
</dbReference>
<organism evidence="15">
    <name type="scientific">Candidatus Kentrum sp. LPFa</name>
    <dbReference type="NCBI Taxonomy" id="2126335"/>
    <lineage>
        <taxon>Bacteria</taxon>
        <taxon>Pseudomonadati</taxon>
        <taxon>Pseudomonadota</taxon>
        <taxon>Gammaproteobacteria</taxon>
        <taxon>Candidatus Kentrum</taxon>
    </lineage>
</organism>
<keyword evidence="6 10" id="KW-0573">Peptidoglycan synthesis</keyword>
<dbReference type="SUPFAM" id="SSF53756">
    <property type="entry name" value="UDP-Glycosyltransferase/glycogen phosphorylase"/>
    <property type="match status" value="1"/>
</dbReference>
<dbReference type="GO" id="GO:0071555">
    <property type="term" value="P:cell wall organization"/>
    <property type="evidence" value="ECO:0007669"/>
    <property type="project" value="UniProtKB-KW"/>
</dbReference>
<dbReference type="GO" id="GO:0008360">
    <property type="term" value="P:regulation of cell shape"/>
    <property type="evidence" value="ECO:0007669"/>
    <property type="project" value="UniProtKB-KW"/>
</dbReference>
<evidence type="ECO:0000256" key="6">
    <source>
        <dbReference type="ARBA" id="ARBA00022984"/>
    </source>
</evidence>
<evidence type="ECO:0000256" key="4">
    <source>
        <dbReference type="ARBA" id="ARBA00022679"/>
    </source>
</evidence>
<dbReference type="GO" id="GO:0005975">
    <property type="term" value="P:carbohydrate metabolic process"/>
    <property type="evidence" value="ECO:0007669"/>
    <property type="project" value="InterPro"/>
</dbReference>
<evidence type="ECO:0000313" key="14">
    <source>
        <dbReference type="EMBL" id="VFK13989.1"/>
    </source>
</evidence>